<feature type="compositionally biased region" description="Low complexity" evidence="1">
    <location>
        <begin position="335"/>
        <end position="348"/>
    </location>
</feature>
<feature type="compositionally biased region" description="Polar residues" evidence="1">
    <location>
        <begin position="818"/>
        <end position="829"/>
    </location>
</feature>
<feature type="compositionally biased region" description="Polar residues" evidence="1">
    <location>
        <begin position="616"/>
        <end position="642"/>
    </location>
</feature>
<proteinExistence type="predicted"/>
<evidence type="ECO:0000313" key="3">
    <source>
        <dbReference type="Proteomes" id="UP000703661"/>
    </source>
</evidence>
<feature type="compositionally biased region" description="Basic and acidic residues" evidence="1">
    <location>
        <begin position="310"/>
        <end position="321"/>
    </location>
</feature>
<feature type="region of interest" description="Disordered" evidence="1">
    <location>
        <begin position="1261"/>
        <end position="1300"/>
    </location>
</feature>
<feature type="compositionally biased region" description="Polar residues" evidence="1">
    <location>
        <begin position="458"/>
        <end position="467"/>
    </location>
</feature>
<feature type="compositionally biased region" description="Basic and acidic residues" evidence="1">
    <location>
        <begin position="1463"/>
        <end position="1488"/>
    </location>
</feature>
<keyword evidence="3" id="KW-1185">Reference proteome</keyword>
<feature type="compositionally biased region" description="Polar residues" evidence="1">
    <location>
        <begin position="779"/>
        <end position="804"/>
    </location>
</feature>
<dbReference type="EMBL" id="JAAAID010001603">
    <property type="protein sequence ID" value="KAG0009393.1"/>
    <property type="molecule type" value="Genomic_DNA"/>
</dbReference>
<feature type="compositionally biased region" description="Polar residues" evidence="1">
    <location>
        <begin position="44"/>
        <end position="53"/>
    </location>
</feature>
<reference evidence="2" key="1">
    <citation type="journal article" date="2020" name="Fungal Divers.">
        <title>Resolving the Mortierellaceae phylogeny through synthesis of multi-gene phylogenetics and phylogenomics.</title>
        <authorList>
            <person name="Vandepol N."/>
            <person name="Liber J."/>
            <person name="Desiro A."/>
            <person name="Na H."/>
            <person name="Kennedy M."/>
            <person name="Barry K."/>
            <person name="Grigoriev I.V."/>
            <person name="Miller A.N."/>
            <person name="O'Donnell K."/>
            <person name="Stajich J.E."/>
            <person name="Bonito G."/>
        </authorList>
    </citation>
    <scope>NUCLEOTIDE SEQUENCE</scope>
    <source>
        <strain evidence="2">NRRL 2769</strain>
    </source>
</reference>
<feature type="region of interest" description="Disordered" evidence="1">
    <location>
        <begin position="310"/>
        <end position="467"/>
    </location>
</feature>
<evidence type="ECO:0000256" key="1">
    <source>
        <dbReference type="SAM" id="MobiDB-lite"/>
    </source>
</evidence>
<feature type="compositionally biased region" description="Polar residues" evidence="1">
    <location>
        <begin position="372"/>
        <end position="385"/>
    </location>
</feature>
<dbReference type="Proteomes" id="UP000703661">
    <property type="component" value="Unassembled WGS sequence"/>
</dbReference>
<gene>
    <name evidence="2" type="ORF">BGZ80_002447</name>
</gene>
<dbReference type="Pfam" id="PF09729">
    <property type="entry name" value="Gti1_Pac2"/>
    <property type="match status" value="2"/>
</dbReference>
<feature type="compositionally biased region" description="Low complexity" evidence="1">
    <location>
        <begin position="1388"/>
        <end position="1401"/>
    </location>
</feature>
<feature type="compositionally biased region" description="Acidic residues" evidence="1">
    <location>
        <begin position="1453"/>
        <end position="1462"/>
    </location>
</feature>
<feature type="compositionally biased region" description="Polar residues" evidence="1">
    <location>
        <begin position="692"/>
        <end position="717"/>
    </location>
</feature>
<sequence length="1488" mass="164193">MAKAFHGQIEDTLDALIILEGCRQGILPKINRRLLVAERGEVTGPTTENSSRIISDAGEESSPLTTSTSLQSSSSIVVAQPSSASSSKENMPNPSLITPGSVFVFDEEESGICRWTDGRIWSPSRICGNFLVYRELFRKLTNEKCWNNSDKAKMRDGSGIKDKALKEKVEKDNLVVLGCMKGTFVLKKDGLIKKTICVRGVNVVSPEELRRRSTRGGRGRGGRRGGSSRGPPYSIGGIQHLVCYEKSGAMDNLHRPREYVELLELPLSRTFITKQKYRNPIHILPLEPGEQPIDPFDEYVNNRRIVESRPAVKEAGSEQKVRGTRAPRINKRKTTTVVSSSKNVKSQNAATSRKKVDEGNGSIDKVKFEANDSASDSGDNYNSDETTSDSELDGYGRLPLRSSVPPPTANHSYPTRGQNHLQQQEQEQRLIYPQQHQRRRQQRRSQSSLGRGGISSSDTRTSSNVTPMTDFTALDSVNGSVDILKFPSSAINGESTITEERHNLARTANDTFLGMPESRIESQDHHLAVHGLKSNGEWRLIPTPRQFLDRIPEYASLHHDESSSWQSQELQAEWTSMTTSNDHSEQGTQQYNRWQHTMEWRLEENSENFDVIGEGNTKSFQNGSESSFLGHENISTIGNSNADIKREHESPRATVSADTFSESIPSSPIPDDWSSGSLSSGRSLSSSLSLSPRTATHLPNNISSMDGSMPSLDSSGPSDKLGPIPIQNLQERDGDSTESSPHQHAKARQEACEDFESRSSYSNSYTFQSDPIPPLWSPNEFSSLSQQAVGSQSRSPFPTQFQSSIPPPEFPQVHHTVHTSQPGATSTADSIPFPRLETTDFATQSLYDRPGNQDRGTQGLAGFTSSPAIQSNQHDYMNHQSKNINGLYFGVSQISTDTSGQFSYNQGPSYMHQGLQLPNIAYTGSCCSMQENVETSESSLLTRFPLQFLPFQDEYQGYPDLLQHSNSAPPGTSGVGTNLGEFAYNIPTLGGSSRYAEQIGIDDPRGLSEYMGTFRRSSEGSVIGNFIGSQNTEAINGTSQFSEGASEVDGNPLSTKRRKTFGSFGQYEASSDPIFQSTTYQQSIPNLLSESWVNLPFESRNVPSILDTSDFGVVSLPILLGDTGNHSSLLASGFSQSEVDAIIATSESQTQLRPTPKTHFKSPSSYLFPEGNRSCRAKESKPQLVSTTGQSDIIQLTSIKTEPINDSAATSTWEDLLDISVSTPQSSTAHDVPALGSNFASQSLYFNGSERIYSKTTSTKLHGIGVNDSRDQTLENNPRNENNTRANMESEPEHSSHATTQTMNCQYGDVNASDMTRSHFMSSKTFSTTHQGATEITETCDEDYPDPSSIRSYSNTSIGLGKDEYLLHTQHSNLSTLSQQQRHEEENQVSQSSLGEQLSSSDLPSAMCHQLNTSQDVLTCLSELQSHPRMLCEPSSSDTQRFSDPPEHHVFEDDREQEEEGEDKEREGEEGKESEWNEDRDVNELIEE</sequence>
<feature type="region of interest" description="Disordered" evidence="1">
    <location>
        <begin position="777"/>
        <end position="870"/>
    </location>
</feature>
<feature type="region of interest" description="Disordered" evidence="1">
    <location>
        <begin position="208"/>
        <end position="233"/>
    </location>
</feature>
<accession>A0A9P6SX89</accession>
<comment type="caution">
    <text evidence="2">The sequence shown here is derived from an EMBL/GenBank/DDBJ whole genome shotgun (WGS) entry which is preliminary data.</text>
</comment>
<feature type="compositionally biased region" description="Low complexity" evidence="1">
    <location>
        <begin position="661"/>
        <end position="691"/>
    </location>
</feature>
<feature type="compositionally biased region" description="Basic residues" evidence="1">
    <location>
        <begin position="212"/>
        <end position="223"/>
    </location>
</feature>
<organism evidence="2 3">
    <name type="scientific">Entomortierella chlamydospora</name>
    <dbReference type="NCBI Taxonomy" id="101097"/>
    <lineage>
        <taxon>Eukaryota</taxon>
        <taxon>Fungi</taxon>
        <taxon>Fungi incertae sedis</taxon>
        <taxon>Mucoromycota</taxon>
        <taxon>Mortierellomycotina</taxon>
        <taxon>Mortierellomycetes</taxon>
        <taxon>Mortierellales</taxon>
        <taxon>Mortierellaceae</taxon>
        <taxon>Entomortierella</taxon>
    </lineage>
</organism>
<feature type="region of interest" description="Disordered" evidence="1">
    <location>
        <begin position="615"/>
        <end position="755"/>
    </location>
</feature>
<feature type="compositionally biased region" description="Low complexity" evidence="1">
    <location>
        <begin position="1275"/>
        <end position="1287"/>
    </location>
</feature>
<name>A0A9P6SX89_9FUNG</name>
<feature type="compositionally biased region" description="Low complexity" evidence="1">
    <location>
        <begin position="61"/>
        <end position="87"/>
    </location>
</feature>
<feature type="compositionally biased region" description="Polar residues" evidence="1">
    <location>
        <begin position="409"/>
        <end position="421"/>
    </location>
</feature>
<feature type="compositionally biased region" description="Low complexity" evidence="1">
    <location>
        <begin position="444"/>
        <end position="457"/>
    </location>
</feature>
<feature type="region of interest" description="Disordered" evidence="1">
    <location>
        <begin position="1376"/>
        <end position="1401"/>
    </location>
</feature>
<feature type="compositionally biased region" description="Basic residues" evidence="1">
    <location>
        <begin position="322"/>
        <end position="334"/>
    </location>
</feature>
<protein>
    <submittedName>
        <fullName evidence="2">Uncharacterized protein</fullName>
    </submittedName>
</protein>
<feature type="region of interest" description="Disordered" evidence="1">
    <location>
        <begin position="1430"/>
        <end position="1488"/>
    </location>
</feature>
<dbReference type="PANTHER" id="PTHR28027:SF2">
    <property type="entry name" value="TRANSCRIPTIONAL REGULATOR MIT1"/>
    <property type="match status" value="1"/>
</dbReference>
<dbReference type="PANTHER" id="PTHR28027">
    <property type="entry name" value="TRANSCRIPTIONAL REGULATOR MIT1"/>
    <property type="match status" value="1"/>
</dbReference>
<feature type="compositionally biased region" description="Basic and acidic residues" evidence="1">
    <location>
        <begin position="354"/>
        <end position="370"/>
    </location>
</feature>
<evidence type="ECO:0000313" key="2">
    <source>
        <dbReference type="EMBL" id="KAG0009393.1"/>
    </source>
</evidence>
<dbReference type="GO" id="GO:0003677">
    <property type="term" value="F:DNA binding"/>
    <property type="evidence" value="ECO:0007669"/>
    <property type="project" value="TreeGrafter"/>
</dbReference>
<feature type="region of interest" description="Disordered" evidence="1">
    <location>
        <begin position="42"/>
        <end position="94"/>
    </location>
</feature>
<dbReference type="InterPro" id="IPR018608">
    <property type="entry name" value="Gti1/Pac2"/>
</dbReference>